<evidence type="ECO:0000313" key="5">
    <source>
        <dbReference type="EMBL" id="KAB0583468.1"/>
    </source>
</evidence>
<evidence type="ECO:0000256" key="2">
    <source>
        <dbReference type="ARBA" id="ARBA00022741"/>
    </source>
</evidence>
<dbReference type="PANTHER" id="PTHR42794:SF2">
    <property type="entry name" value="ABC TRANSPORTER ATP-BINDING PROTEIN"/>
    <property type="match status" value="1"/>
</dbReference>
<gene>
    <name evidence="5" type="ORF">F7P80_16515</name>
</gene>
<keyword evidence="3 5" id="KW-0067">ATP-binding</keyword>
<dbReference type="InterPro" id="IPR027417">
    <property type="entry name" value="P-loop_NTPase"/>
</dbReference>
<dbReference type="SMART" id="SM00382">
    <property type="entry name" value="AAA"/>
    <property type="match status" value="1"/>
</dbReference>
<dbReference type="GO" id="GO:0005524">
    <property type="term" value="F:ATP binding"/>
    <property type="evidence" value="ECO:0007669"/>
    <property type="project" value="UniProtKB-KW"/>
</dbReference>
<keyword evidence="1" id="KW-0472">Membrane</keyword>
<evidence type="ECO:0000259" key="4">
    <source>
        <dbReference type="PROSITE" id="PS50893"/>
    </source>
</evidence>
<accession>A0A6A1QQP7</accession>
<dbReference type="AlphaFoldDB" id="A0A6A1QQP7"/>
<keyword evidence="1" id="KW-1003">Cell membrane</keyword>
<feature type="domain" description="ABC transporter" evidence="4">
    <location>
        <begin position="2"/>
        <end position="236"/>
    </location>
</feature>
<dbReference type="SUPFAM" id="SSF52540">
    <property type="entry name" value="P-loop containing nucleoside triphosphate hydrolases"/>
    <property type="match status" value="1"/>
</dbReference>
<comment type="caution">
    <text evidence="5">The sequence shown here is derived from an EMBL/GenBank/DDBJ whole genome shotgun (WGS) entry which is preliminary data.</text>
</comment>
<dbReference type="GO" id="GO:0016887">
    <property type="term" value="F:ATP hydrolysis activity"/>
    <property type="evidence" value="ECO:0007669"/>
    <property type="project" value="InterPro"/>
</dbReference>
<dbReference type="Gene3D" id="3.40.50.300">
    <property type="entry name" value="P-loop containing nucleotide triphosphate hydrolases"/>
    <property type="match status" value="1"/>
</dbReference>
<dbReference type="RefSeq" id="WP_151046181.1">
    <property type="nucleotide sequence ID" value="NZ_VZOT01000026.1"/>
</dbReference>
<dbReference type="InterPro" id="IPR003439">
    <property type="entry name" value="ABC_transporter-like_ATP-bd"/>
</dbReference>
<dbReference type="Pfam" id="PF00005">
    <property type="entry name" value="ABC_tran"/>
    <property type="match status" value="1"/>
</dbReference>
<dbReference type="CDD" id="cd03214">
    <property type="entry name" value="ABC_Iron-Siderophores_B12_Hemin"/>
    <property type="match status" value="1"/>
</dbReference>
<evidence type="ECO:0000256" key="1">
    <source>
        <dbReference type="ARBA" id="ARBA00022475"/>
    </source>
</evidence>
<dbReference type="InterPro" id="IPR017871">
    <property type="entry name" value="ABC_transporter-like_CS"/>
</dbReference>
<dbReference type="EMBL" id="VZOT01000026">
    <property type="protein sequence ID" value="KAB0583468.1"/>
    <property type="molecule type" value="Genomic_DNA"/>
</dbReference>
<sequence>MLDIVNATFLRGTTPILSNVSLQLHPGRLHAIIGPNGAGKSTLLKLISGQLSLAAGEIAHNNLKQDRRRFSEWQAGMAYMPQDTSLEVDLSAIEVVLLGRLSNLGMHIGDDLLQQALVALETVGLLHLSNQSVANLSGGQRQMVLFAQLLMRQSLLMLLDEPVSALDLKHQVRLLDILLEQTHQRHCTTVAVLHDLNLVAQYADEVVVIADQGVVAQGAPQEVMSADFLERIYGIRTDVVTGADGLPRVTPLRGAFKKCVPQVSQVA</sequence>
<evidence type="ECO:0000256" key="3">
    <source>
        <dbReference type="ARBA" id="ARBA00022840"/>
    </source>
</evidence>
<reference evidence="5" key="1">
    <citation type="submission" date="2019-09" db="EMBL/GenBank/DDBJ databases">
        <title>Draft genome sequences of 48 bacterial type strains from the CCUG.</title>
        <authorList>
            <person name="Tunovic T."/>
            <person name="Pineiro-Iglesias B."/>
            <person name="Unosson C."/>
            <person name="Inganas E."/>
            <person name="Ohlen M."/>
            <person name="Cardew S."/>
            <person name="Jensie-Markopoulos S."/>
            <person name="Salva-Serra F."/>
            <person name="Jaen-Luchoro D."/>
            <person name="Karlsson R."/>
            <person name="Svensson-Stadler L."/>
            <person name="Chun J."/>
            <person name="Moore E."/>
        </authorList>
    </citation>
    <scope>NUCLEOTIDE SEQUENCE</scope>
    <source>
        <strain evidence="5">CCUG 15333</strain>
    </source>
</reference>
<protein>
    <submittedName>
        <fullName evidence="5">ABC transporter ATP-binding protein</fullName>
    </submittedName>
</protein>
<dbReference type="PROSITE" id="PS00211">
    <property type="entry name" value="ABC_TRANSPORTER_1"/>
    <property type="match status" value="1"/>
</dbReference>
<dbReference type="PANTHER" id="PTHR42794">
    <property type="entry name" value="HEMIN IMPORT ATP-BINDING PROTEIN HMUV"/>
    <property type="match status" value="1"/>
</dbReference>
<organism evidence="5">
    <name type="scientific">Comamonas kerstersii</name>
    <dbReference type="NCBI Taxonomy" id="225992"/>
    <lineage>
        <taxon>Bacteria</taxon>
        <taxon>Pseudomonadati</taxon>
        <taxon>Pseudomonadota</taxon>
        <taxon>Betaproteobacteria</taxon>
        <taxon>Burkholderiales</taxon>
        <taxon>Comamonadaceae</taxon>
        <taxon>Comamonas</taxon>
    </lineage>
</organism>
<dbReference type="PROSITE" id="PS50893">
    <property type="entry name" value="ABC_TRANSPORTER_2"/>
    <property type="match status" value="1"/>
</dbReference>
<keyword evidence="2" id="KW-0547">Nucleotide-binding</keyword>
<name>A0A6A1QQP7_9BURK</name>
<proteinExistence type="predicted"/>
<dbReference type="InterPro" id="IPR003593">
    <property type="entry name" value="AAA+_ATPase"/>
</dbReference>